<name>A0A1I5H6R3_9HYPH</name>
<dbReference type="Proteomes" id="UP000199236">
    <property type="component" value="Unassembled WGS sequence"/>
</dbReference>
<proteinExistence type="predicted"/>
<reference evidence="2 3" key="1">
    <citation type="submission" date="2016-10" db="EMBL/GenBank/DDBJ databases">
        <authorList>
            <person name="de Groot N.N."/>
        </authorList>
    </citation>
    <scope>NUCLEOTIDE SEQUENCE [LARGE SCALE GENOMIC DNA]</scope>
    <source>
        <strain evidence="2 3">CGMCC 1.9157</strain>
    </source>
</reference>
<gene>
    <name evidence="2" type="ORF">SAMN04488056_10659</name>
</gene>
<dbReference type="EMBL" id="FOVR01000006">
    <property type="protein sequence ID" value="SFO43907.1"/>
    <property type="molecule type" value="Genomic_DNA"/>
</dbReference>
<organism evidence="2 3">
    <name type="scientific">Cohaesibacter marisflavi</name>
    <dbReference type="NCBI Taxonomy" id="655353"/>
    <lineage>
        <taxon>Bacteria</taxon>
        <taxon>Pseudomonadati</taxon>
        <taxon>Pseudomonadota</taxon>
        <taxon>Alphaproteobacteria</taxon>
        <taxon>Hyphomicrobiales</taxon>
        <taxon>Cohaesibacteraceae</taxon>
    </lineage>
</organism>
<accession>A0A1I5H6R3</accession>
<dbReference type="OrthoDB" id="9936019at2"/>
<dbReference type="RefSeq" id="WP_090072825.1">
    <property type="nucleotide sequence ID" value="NZ_FOVR01000006.1"/>
</dbReference>
<evidence type="ECO:0000313" key="3">
    <source>
        <dbReference type="Proteomes" id="UP000199236"/>
    </source>
</evidence>
<keyword evidence="1" id="KW-0732">Signal</keyword>
<dbReference type="AlphaFoldDB" id="A0A1I5H6R3"/>
<sequence length="219" mass="25427">MKLTAIALPIMIAFTVYQPAQARDYSHDSSRFYRIYGSGQVVTHHNDRPQVRKAHKPKVTKKVIRNKTVERKVIRNANGKKTIVKKTTVNRKVIKKKVVHAPKIHKTYSRYDLTQIAQRNGYRDISDYSLRGNVASMKARDRLGRPYLLEISARTGNFIKQARLAAERPHHNWSNDRHYSGRYSHSYGSTHARPSNDVNYSFILRLNSFLDQGQAYWAF</sequence>
<evidence type="ECO:0000313" key="2">
    <source>
        <dbReference type="EMBL" id="SFO43907.1"/>
    </source>
</evidence>
<protein>
    <submittedName>
        <fullName evidence="2">Uncharacterized protein</fullName>
    </submittedName>
</protein>
<feature type="signal peptide" evidence="1">
    <location>
        <begin position="1"/>
        <end position="22"/>
    </location>
</feature>
<feature type="chain" id="PRO_5011442039" evidence="1">
    <location>
        <begin position="23"/>
        <end position="219"/>
    </location>
</feature>
<evidence type="ECO:0000256" key="1">
    <source>
        <dbReference type="SAM" id="SignalP"/>
    </source>
</evidence>
<keyword evidence="3" id="KW-1185">Reference proteome</keyword>